<gene>
    <name evidence="1" type="ORF">THSYN_15865</name>
</gene>
<keyword evidence="2" id="KW-1185">Reference proteome</keyword>
<name>A0A2K8U9K7_9GAMM</name>
<proteinExistence type="predicted"/>
<organism evidence="1 2">
    <name type="scientific">Candidatus Thiodictyon syntrophicum</name>
    <dbReference type="NCBI Taxonomy" id="1166950"/>
    <lineage>
        <taxon>Bacteria</taxon>
        <taxon>Pseudomonadati</taxon>
        <taxon>Pseudomonadota</taxon>
        <taxon>Gammaproteobacteria</taxon>
        <taxon>Chromatiales</taxon>
        <taxon>Chromatiaceae</taxon>
        <taxon>Thiodictyon</taxon>
    </lineage>
</organism>
<accession>A0A2K8U9K7</accession>
<dbReference type="EMBL" id="CP020370">
    <property type="protein sequence ID" value="AUB82278.1"/>
    <property type="molecule type" value="Genomic_DNA"/>
</dbReference>
<dbReference type="Proteomes" id="UP000232638">
    <property type="component" value="Chromosome"/>
</dbReference>
<dbReference type="RefSeq" id="WP_100920014.1">
    <property type="nucleotide sequence ID" value="NZ_CP020370.1"/>
</dbReference>
<sequence length="282" mass="29539">MRPPCVGLAEQRTWRDLRRLGQDPSRTLRWLDAGEVATAPEPLVACGLWAARTPEAALVLRRRAEAGLVTLLVARFEPVDLGPVIGAPVSVRLCPGESDGLVWDDGRRYAVPGVTVIETALPQGHWARSAAGTSVLAYRPHTQAGLICLCTATVAGPALGADPAEQQALFDRLLDELARRAPERPPADPIAPSPALCASVCEYLERHGAEGALVLLAALNAPDGRADAAGLESIGATLAADRLAELVAAQPAATAQAIEQALNAAGWGAHLRALVRRRMGGP</sequence>
<dbReference type="KEGG" id="tsy:THSYN_15865"/>
<evidence type="ECO:0000313" key="1">
    <source>
        <dbReference type="EMBL" id="AUB82278.1"/>
    </source>
</evidence>
<evidence type="ECO:0000313" key="2">
    <source>
        <dbReference type="Proteomes" id="UP000232638"/>
    </source>
</evidence>
<protein>
    <submittedName>
        <fullName evidence="1">Uncharacterized protein</fullName>
    </submittedName>
</protein>
<reference evidence="1 2" key="1">
    <citation type="submission" date="2017-03" db="EMBL/GenBank/DDBJ databases">
        <title>Complete genome sequence of Candidatus 'Thiodictyon syntrophicum' sp. nov. strain Cad16T, a photolithoautotroph purple sulfur bacterium isolated from an alpine meromictic lake.</title>
        <authorList>
            <person name="Luedin S.M."/>
            <person name="Pothier J.F."/>
            <person name="Danza F."/>
            <person name="Storelli N."/>
            <person name="Wittwer M."/>
            <person name="Tonolla M."/>
        </authorList>
    </citation>
    <scope>NUCLEOTIDE SEQUENCE [LARGE SCALE GENOMIC DNA]</scope>
    <source>
        <strain evidence="1 2">Cad16T</strain>
    </source>
</reference>
<dbReference type="AlphaFoldDB" id="A0A2K8U9K7"/>